<proteinExistence type="predicted"/>
<protein>
    <recommendedName>
        <fullName evidence="3">BAR domain-containing protein</fullName>
    </recommendedName>
</protein>
<evidence type="ECO:0008006" key="3">
    <source>
        <dbReference type="Google" id="ProtNLM"/>
    </source>
</evidence>
<dbReference type="Proteomes" id="UP000324585">
    <property type="component" value="Unassembled WGS sequence"/>
</dbReference>
<dbReference type="SUPFAM" id="SSF103657">
    <property type="entry name" value="BAR/IMD domain-like"/>
    <property type="match status" value="1"/>
</dbReference>
<gene>
    <name evidence="1" type="ORF">FVE85_9478</name>
</gene>
<reference evidence="2" key="1">
    <citation type="journal article" date="2019" name="Nat. Commun.">
        <title>Expansion of phycobilisome linker gene families in mesophilic red algae.</title>
        <authorList>
            <person name="Lee J."/>
            <person name="Kim D."/>
            <person name="Bhattacharya D."/>
            <person name="Yoon H.S."/>
        </authorList>
    </citation>
    <scope>NUCLEOTIDE SEQUENCE [LARGE SCALE GENOMIC DNA]</scope>
    <source>
        <strain evidence="2">CCMP 1328</strain>
    </source>
</reference>
<accession>A0A5J4YKN6</accession>
<comment type="caution">
    <text evidence="1">The sequence shown here is derived from an EMBL/GenBank/DDBJ whole genome shotgun (WGS) entry which is preliminary data.</text>
</comment>
<name>A0A5J4YKN6_PORPP</name>
<evidence type="ECO:0000313" key="1">
    <source>
        <dbReference type="EMBL" id="KAA8491183.1"/>
    </source>
</evidence>
<dbReference type="AlphaFoldDB" id="A0A5J4YKN6"/>
<sequence>MAMDGIIGSLGMQVKVTVGNEYAEFKTWHDRTELNKKLAMGVKKTGAEMAKSFSTMSTSLENYVATMEKAYPKSDDLRELIKHTVEKAGQLETAWHTPKHDFAKEIDAFLNEIIQVEKGWQNLQKTYDAFHKMKKDHEKVVAKGDESKITSSQHTLDSKKQDFEGQMQSSIEKMKTVDAKRQPLFDFVLAAVSGNVKQRCATFRESLQHSLNFAVNGINECENKNLLDFDTEKMLSTPIPDLGQTAVVMKLKEDNSWCKVDE</sequence>
<dbReference type="EMBL" id="VRMN01000015">
    <property type="protein sequence ID" value="KAA8491183.1"/>
    <property type="molecule type" value="Genomic_DNA"/>
</dbReference>
<organism evidence="1 2">
    <name type="scientific">Porphyridium purpureum</name>
    <name type="common">Red alga</name>
    <name type="synonym">Porphyridium cruentum</name>
    <dbReference type="NCBI Taxonomy" id="35688"/>
    <lineage>
        <taxon>Eukaryota</taxon>
        <taxon>Rhodophyta</taxon>
        <taxon>Bangiophyceae</taxon>
        <taxon>Porphyridiales</taxon>
        <taxon>Porphyridiaceae</taxon>
        <taxon>Porphyridium</taxon>
    </lineage>
</organism>
<keyword evidence="2" id="KW-1185">Reference proteome</keyword>
<dbReference type="InterPro" id="IPR027267">
    <property type="entry name" value="AH/BAR_dom_sf"/>
</dbReference>
<dbReference type="Gene3D" id="1.20.1270.60">
    <property type="entry name" value="Arfaptin homology (AH) domain/BAR domain"/>
    <property type="match status" value="1"/>
</dbReference>
<evidence type="ECO:0000313" key="2">
    <source>
        <dbReference type="Proteomes" id="UP000324585"/>
    </source>
</evidence>